<gene>
    <name evidence="2" type="ORF">LY79DRAFT_4110</name>
</gene>
<evidence type="ECO:0000313" key="3">
    <source>
        <dbReference type="Proteomes" id="UP001230504"/>
    </source>
</evidence>
<dbReference type="Proteomes" id="UP001230504">
    <property type="component" value="Unassembled WGS sequence"/>
</dbReference>
<keyword evidence="3" id="KW-1185">Reference proteome</keyword>
<comment type="caution">
    <text evidence="2">The sequence shown here is derived from an EMBL/GenBank/DDBJ whole genome shotgun (WGS) entry which is preliminary data.</text>
</comment>
<feature type="compositionally biased region" description="Basic and acidic residues" evidence="1">
    <location>
        <begin position="1"/>
        <end position="33"/>
    </location>
</feature>
<sequence length="207" mass="22900">MLRRGEGGEEVVNWRKQEERDRKGRGGKKEGKKTVKQQRLTLHKIHYNENPLLHACTLMTMPAAVNPFFCEPTPTPRPPTWPVATKSRTVELPLPDPRTNNRPSHTTSQTHRHRQHSLDQRGGPPLPTFAPNDALEEGKPETGPMEKPNPPSPTAPLVRHAVAQPPLRPHSSSFPHLNPTSLGAEKDFLTAPRQTAKSCGGGVLVCC</sequence>
<feature type="region of interest" description="Disordered" evidence="1">
    <location>
        <begin position="88"/>
        <end position="157"/>
    </location>
</feature>
<reference evidence="2" key="1">
    <citation type="submission" date="2021-06" db="EMBL/GenBank/DDBJ databases">
        <title>Comparative genomics, transcriptomics and evolutionary studies reveal genomic signatures of adaptation to plant cell wall in hemibiotrophic fungi.</title>
        <authorList>
            <consortium name="DOE Joint Genome Institute"/>
            <person name="Baroncelli R."/>
            <person name="Diaz J.F."/>
            <person name="Benocci T."/>
            <person name="Peng M."/>
            <person name="Battaglia E."/>
            <person name="Haridas S."/>
            <person name="Andreopoulos W."/>
            <person name="Labutti K."/>
            <person name="Pangilinan J."/>
            <person name="Floch G.L."/>
            <person name="Makela M.R."/>
            <person name="Henrissat B."/>
            <person name="Grigoriev I.V."/>
            <person name="Crouch J.A."/>
            <person name="De Vries R.P."/>
            <person name="Sukno S.A."/>
            <person name="Thon M.R."/>
        </authorList>
    </citation>
    <scope>NUCLEOTIDE SEQUENCE</scope>
    <source>
        <strain evidence="2">CBS 125086</strain>
    </source>
</reference>
<proteinExistence type="predicted"/>
<organism evidence="2 3">
    <name type="scientific">Colletotrichum navitas</name>
    <dbReference type="NCBI Taxonomy" id="681940"/>
    <lineage>
        <taxon>Eukaryota</taxon>
        <taxon>Fungi</taxon>
        <taxon>Dikarya</taxon>
        <taxon>Ascomycota</taxon>
        <taxon>Pezizomycotina</taxon>
        <taxon>Sordariomycetes</taxon>
        <taxon>Hypocreomycetidae</taxon>
        <taxon>Glomerellales</taxon>
        <taxon>Glomerellaceae</taxon>
        <taxon>Colletotrichum</taxon>
        <taxon>Colletotrichum graminicola species complex</taxon>
    </lineage>
</organism>
<dbReference type="RefSeq" id="XP_060420518.1">
    <property type="nucleotide sequence ID" value="XM_060553091.1"/>
</dbReference>
<accession>A0AAD8QCG9</accession>
<evidence type="ECO:0000256" key="1">
    <source>
        <dbReference type="SAM" id="MobiDB-lite"/>
    </source>
</evidence>
<feature type="region of interest" description="Disordered" evidence="1">
    <location>
        <begin position="1"/>
        <end position="36"/>
    </location>
</feature>
<name>A0AAD8QCG9_9PEZI</name>
<dbReference type="EMBL" id="JAHLJV010000001">
    <property type="protein sequence ID" value="KAK1600022.1"/>
    <property type="molecule type" value="Genomic_DNA"/>
</dbReference>
<dbReference type="AlphaFoldDB" id="A0AAD8QCG9"/>
<evidence type="ECO:0000313" key="2">
    <source>
        <dbReference type="EMBL" id="KAK1600022.1"/>
    </source>
</evidence>
<protein>
    <submittedName>
        <fullName evidence="2">Uncharacterized protein</fullName>
    </submittedName>
</protein>
<dbReference type="GeneID" id="85437331"/>